<reference evidence="5" key="1">
    <citation type="submission" date="2020-11" db="EMBL/GenBank/DDBJ databases">
        <title>Connecting structure to function with the recovery of over 1000 high-quality activated sludge metagenome-assembled genomes encoding full-length rRNA genes using long-read sequencing.</title>
        <authorList>
            <person name="Singleton C.M."/>
            <person name="Petriglieri F."/>
            <person name="Kristensen J.M."/>
            <person name="Kirkegaard R.H."/>
            <person name="Michaelsen T.Y."/>
            <person name="Andersen M.H."/>
            <person name="Karst S.M."/>
            <person name="Dueholm M.S."/>
            <person name="Nielsen P.H."/>
            <person name="Albertsen M."/>
        </authorList>
    </citation>
    <scope>NUCLEOTIDE SEQUENCE</scope>
    <source>
        <strain evidence="5">Fred_18-Q3-R57-64_BAT3C.431</strain>
    </source>
</reference>
<name>A0A7T9I0U2_9ARCH</name>
<evidence type="ECO:0000256" key="3">
    <source>
        <dbReference type="ARBA" id="ARBA00023274"/>
    </source>
</evidence>
<feature type="compositionally biased region" description="Low complexity" evidence="4">
    <location>
        <begin position="141"/>
        <end position="164"/>
    </location>
</feature>
<accession>A0A7T9I0U2</accession>
<dbReference type="Proteomes" id="UP000596004">
    <property type="component" value="Chromosome"/>
</dbReference>
<dbReference type="EMBL" id="CP064981">
    <property type="protein sequence ID" value="QQR92284.1"/>
    <property type="molecule type" value="Genomic_DNA"/>
</dbReference>
<sequence length="172" mass="18452">MTQWHLKSARKETGGLRNSVNGKTKRLYTKGGDFTTTTMADASEMLVAAGRGKTSKAKLRKASVANVTDPKSKKTTKMKIIWVHENKANRLYVRRNIITKGTEIEVEANGSKHYAQVTSRPGQDGSVNAVLRDTAPASVEAKAAKAAKTSSNKKTAAATPAPAAKAKKAEKK</sequence>
<dbReference type="GO" id="GO:1990904">
    <property type="term" value="C:ribonucleoprotein complex"/>
    <property type="evidence" value="ECO:0007669"/>
    <property type="project" value="UniProtKB-KW"/>
</dbReference>
<protein>
    <submittedName>
        <fullName evidence="5">30S ribosomal protein S8e</fullName>
    </submittedName>
</protein>
<evidence type="ECO:0000256" key="1">
    <source>
        <dbReference type="ARBA" id="ARBA00005257"/>
    </source>
</evidence>
<dbReference type="Pfam" id="PF01201">
    <property type="entry name" value="Ribosomal_S8e"/>
    <property type="match status" value="1"/>
</dbReference>
<organism evidence="5">
    <name type="scientific">Candidatus Iainarchaeum sp</name>
    <dbReference type="NCBI Taxonomy" id="3101447"/>
    <lineage>
        <taxon>Archaea</taxon>
        <taxon>Candidatus Iainarchaeota</taxon>
        <taxon>Candidatus Iainarchaeia</taxon>
        <taxon>Candidatus Iainarchaeales</taxon>
        <taxon>Candidatus Iainarchaeaceae</taxon>
        <taxon>Candidatus Iainarchaeum</taxon>
    </lineage>
</organism>
<feature type="region of interest" description="Disordered" evidence="4">
    <location>
        <begin position="141"/>
        <end position="172"/>
    </location>
</feature>
<dbReference type="NCBIfam" id="TIGR00307">
    <property type="entry name" value="eS8"/>
    <property type="match status" value="1"/>
</dbReference>
<dbReference type="InterPro" id="IPR001047">
    <property type="entry name" value="Ribosomal_eS8"/>
</dbReference>
<keyword evidence="3" id="KW-0687">Ribonucleoprotein</keyword>
<dbReference type="GO" id="GO:0003735">
    <property type="term" value="F:structural constituent of ribosome"/>
    <property type="evidence" value="ECO:0007669"/>
    <property type="project" value="InterPro"/>
</dbReference>
<evidence type="ECO:0000256" key="4">
    <source>
        <dbReference type="SAM" id="MobiDB-lite"/>
    </source>
</evidence>
<dbReference type="CDD" id="cd11380">
    <property type="entry name" value="Ribosomal_S8e_like"/>
    <property type="match status" value="1"/>
</dbReference>
<feature type="region of interest" description="Disordered" evidence="4">
    <location>
        <begin position="1"/>
        <end position="24"/>
    </location>
</feature>
<evidence type="ECO:0000256" key="2">
    <source>
        <dbReference type="ARBA" id="ARBA00022980"/>
    </source>
</evidence>
<evidence type="ECO:0000313" key="5">
    <source>
        <dbReference type="EMBL" id="QQR92284.1"/>
    </source>
</evidence>
<dbReference type="InterPro" id="IPR022309">
    <property type="entry name" value="Ribosomal_Se8/biogenesis_NSA2"/>
</dbReference>
<dbReference type="GO" id="GO:0006412">
    <property type="term" value="P:translation"/>
    <property type="evidence" value="ECO:0007669"/>
    <property type="project" value="InterPro"/>
</dbReference>
<proteinExistence type="inferred from homology"/>
<keyword evidence="2 5" id="KW-0689">Ribosomal protein</keyword>
<dbReference type="AlphaFoldDB" id="A0A7T9I0U2"/>
<dbReference type="Gene3D" id="2.40.10.310">
    <property type="match status" value="1"/>
</dbReference>
<gene>
    <name evidence="5" type="ORF">IPJ89_03955</name>
</gene>
<comment type="similarity">
    <text evidence="1">Belongs to the eukaryotic ribosomal protein eS8 family.</text>
</comment>
<dbReference type="GO" id="GO:0005840">
    <property type="term" value="C:ribosome"/>
    <property type="evidence" value="ECO:0007669"/>
    <property type="project" value="UniProtKB-KW"/>
</dbReference>